<proteinExistence type="predicted"/>
<dbReference type="PANTHER" id="PTHR38813:SF1">
    <property type="entry name" value="TOXIN RELE1-RELATED"/>
    <property type="match status" value="1"/>
</dbReference>
<dbReference type="SUPFAM" id="SSF143011">
    <property type="entry name" value="RelE-like"/>
    <property type="match status" value="1"/>
</dbReference>
<evidence type="ECO:0000313" key="2">
    <source>
        <dbReference type="Proteomes" id="UP000808349"/>
    </source>
</evidence>
<organism evidence="1 2">
    <name type="scientific">Candidatus Defluviibacterium haderslevense</name>
    <dbReference type="NCBI Taxonomy" id="2981993"/>
    <lineage>
        <taxon>Bacteria</taxon>
        <taxon>Pseudomonadati</taxon>
        <taxon>Bacteroidota</taxon>
        <taxon>Saprospiria</taxon>
        <taxon>Saprospirales</taxon>
        <taxon>Saprospiraceae</taxon>
        <taxon>Candidatus Defluviibacterium</taxon>
    </lineage>
</organism>
<sequence>MIVKFLSSFSRDLNQIQNLRIKSLVIKMISTIENSNHLNEISGIKKLKGHKSAYRIRIGDYRIGLFYEKNHVELARIVPRKDIYNLFP</sequence>
<dbReference type="AlphaFoldDB" id="A0A9D7S6R3"/>
<dbReference type="EMBL" id="JADKFW010000004">
    <property type="protein sequence ID" value="MBK9716895.1"/>
    <property type="molecule type" value="Genomic_DNA"/>
</dbReference>
<dbReference type="PANTHER" id="PTHR38813">
    <property type="match status" value="1"/>
</dbReference>
<protein>
    <recommendedName>
        <fullName evidence="3">Plasmid stabilization protein</fullName>
    </recommendedName>
</protein>
<accession>A0A9D7S6R3</accession>
<reference evidence="1 2" key="1">
    <citation type="submission" date="2020-10" db="EMBL/GenBank/DDBJ databases">
        <title>Connecting structure to function with the recovery of over 1000 high-quality activated sludge metagenome-assembled genomes encoding full-length rRNA genes using long-read sequencing.</title>
        <authorList>
            <person name="Singleton C.M."/>
            <person name="Petriglieri F."/>
            <person name="Kristensen J.M."/>
            <person name="Kirkegaard R.H."/>
            <person name="Michaelsen T.Y."/>
            <person name="Andersen M.H."/>
            <person name="Karst S.M."/>
            <person name="Dueholm M.S."/>
            <person name="Nielsen P.H."/>
            <person name="Albertsen M."/>
        </authorList>
    </citation>
    <scope>NUCLEOTIDE SEQUENCE [LARGE SCALE GENOMIC DNA]</scope>
    <source>
        <strain evidence="1">Ribe_18-Q3-R11-54_BAT3C.373</strain>
    </source>
</reference>
<evidence type="ECO:0008006" key="3">
    <source>
        <dbReference type="Google" id="ProtNLM"/>
    </source>
</evidence>
<comment type="caution">
    <text evidence="1">The sequence shown here is derived from an EMBL/GenBank/DDBJ whole genome shotgun (WGS) entry which is preliminary data.</text>
</comment>
<gene>
    <name evidence="1" type="ORF">IPO85_05155</name>
</gene>
<name>A0A9D7S6R3_9BACT</name>
<dbReference type="Proteomes" id="UP000808349">
    <property type="component" value="Unassembled WGS sequence"/>
</dbReference>
<dbReference type="Gene3D" id="3.30.2310.20">
    <property type="entry name" value="RelE-like"/>
    <property type="match status" value="1"/>
</dbReference>
<evidence type="ECO:0000313" key="1">
    <source>
        <dbReference type="EMBL" id="MBK9716895.1"/>
    </source>
</evidence>
<dbReference type="InterPro" id="IPR035093">
    <property type="entry name" value="RelE/ParE_toxin_dom_sf"/>
</dbReference>
<dbReference type="InterPro" id="IPR052747">
    <property type="entry name" value="TA_system_RelE_toxin"/>
</dbReference>